<evidence type="ECO:0000313" key="1">
    <source>
        <dbReference type="EMBL" id="MFB9148960.1"/>
    </source>
</evidence>
<dbReference type="Gene3D" id="3.10.310.10">
    <property type="entry name" value="Diaminopimelate Epimerase, Chain A, domain 1"/>
    <property type="match status" value="1"/>
</dbReference>
<comment type="caution">
    <text evidence="1">The sequence shown here is derived from an EMBL/GenBank/DDBJ whole genome shotgun (WGS) entry which is preliminary data.</text>
</comment>
<evidence type="ECO:0000313" key="2">
    <source>
        <dbReference type="Proteomes" id="UP001589670"/>
    </source>
</evidence>
<protein>
    <submittedName>
        <fullName evidence="1">PhzF family phenazine biosynthesis protein</fullName>
    </submittedName>
</protein>
<keyword evidence="2" id="KW-1185">Reference proteome</keyword>
<reference evidence="1 2" key="1">
    <citation type="submission" date="2024-09" db="EMBL/GenBank/DDBJ databases">
        <authorList>
            <person name="Sun Q."/>
            <person name="Mori K."/>
        </authorList>
    </citation>
    <scope>NUCLEOTIDE SEQUENCE [LARGE SCALE GENOMIC DNA]</scope>
    <source>
        <strain evidence="1 2">CECT 9424</strain>
    </source>
</reference>
<sequence length="175" mass="18579">MAGHDDPDWADTGVTRAQVLEALNLDETALIAGVAPTVVDTGNRFMLVGLGAVDALRAVGPDMAAIEDISERLDLIGFYVFAPLDGDAVATTRMFAPRYGIDEEAATGMAAGPLGCLLHDRLGAKKDRILIEQGALMTPPSPSLLDVRLTRSAREIAGLMVGGYGRVIKEKKIQY</sequence>
<accession>A0ABV5HX11</accession>
<name>A0ABV5HX11_9RHOB</name>
<proteinExistence type="predicted"/>
<gene>
    <name evidence="1" type="ORF">ACFFU4_04255</name>
</gene>
<organism evidence="1 2">
    <name type="scientific">Roseovarius ramblicola</name>
    <dbReference type="NCBI Taxonomy" id="2022336"/>
    <lineage>
        <taxon>Bacteria</taxon>
        <taxon>Pseudomonadati</taxon>
        <taxon>Pseudomonadota</taxon>
        <taxon>Alphaproteobacteria</taxon>
        <taxon>Rhodobacterales</taxon>
        <taxon>Roseobacteraceae</taxon>
        <taxon>Roseovarius</taxon>
    </lineage>
</organism>
<dbReference type="Proteomes" id="UP001589670">
    <property type="component" value="Unassembled WGS sequence"/>
</dbReference>
<dbReference type="Pfam" id="PF02567">
    <property type="entry name" value="PhzC-PhzF"/>
    <property type="match status" value="1"/>
</dbReference>
<dbReference type="EMBL" id="JBHMEC010000008">
    <property type="protein sequence ID" value="MFB9148960.1"/>
    <property type="molecule type" value="Genomic_DNA"/>
</dbReference>
<dbReference type="SUPFAM" id="SSF54506">
    <property type="entry name" value="Diaminopimelate epimerase-like"/>
    <property type="match status" value="1"/>
</dbReference>
<dbReference type="InterPro" id="IPR003719">
    <property type="entry name" value="Phenazine_PhzF-like"/>
</dbReference>
<dbReference type="RefSeq" id="WP_377067385.1">
    <property type="nucleotide sequence ID" value="NZ_JBHMEC010000008.1"/>
</dbReference>